<dbReference type="Proteomes" id="UP001194632">
    <property type="component" value="Unassembled WGS sequence"/>
</dbReference>
<sequence>MRKLKHYQHLIEKDFPKRKRTYQYNNNAFDDCNSFSKTDPDATFMCMKEDSMLNGQLKPEYNLQIATQKRFTLYYGIYQRPTEQRVLQQFLKK</sequence>
<protein>
    <recommendedName>
        <fullName evidence="3">Transposase</fullName>
    </recommendedName>
</protein>
<accession>A0AB73HH71</accession>
<comment type="caution">
    <text evidence="1">The sequence shown here is derived from an EMBL/GenBank/DDBJ whole genome shotgun (WGS) entry which is preliminary data.</text>
</comment>
<name>A0AB73HH71_PEDPE</name>
<evidence type="ECO:0000313" key="1">
    <source>
        <dbReference type="EMBL" id="MBF7115614.1"/>
    </source>
</evidence>
<evidence type="ECO:0008006" key="3">
    <source>
        <dbReference type="Google" id="ProtNLM"/>
    </source>
</evidence>
<dbReference type="RefSeq" id="WP_159253835.1">
    <property type="nucleotide sequence ID" value="NZ_JADOFP010000008.1"/>
</dbReference>
<evidence type="ECO:0000313" key="2">
    <source>
        <dbReference type="Proteomes" id="UP001194632"/>
    </source>
</evidence>
<proteinExistence type="predicted"/>
<dbReference type="EMBL" id="JADOFP010000008">
    <property type="protein sequence ID" value="MBF7115614.1"/>
    <property type="molecule type" value="Genomic_DNA"/>
</dbReference>
<gene>
    <name evidence="1" type="ORF">ITQ90_09095</name>
</gene>
<dbReference type="AlphaFoldDB" id="A0AB73HH71"/>
<reference evidence="1" key="1">
    <citation type="submission" date="2020-11" db="EMBL/GenBank/DDBJ databases">
        <title>Antibiotic susceptibility profiles of Pediococcus pentosaceus from various origins and their implications for the safety assessment of strains with food-technology applications.</title>
        <authorList>
            <person name="Shani N."/>
            <person name="Oberhaensli S."/>
            <person name="Arias E."/>
        </authorList>
    </citation>
    <scope>NUCLEOTIDE SEQUENCE</scope>
    <source>
        <strain evidence="1">FAM 24207</strain>
    </source>
</reference>
<organism evidence="1 2">
    <name type="scientific">Pediococcus pentosaceus</name>
    <dbReference type="NCBI Taxonomy" id="1255"/>
    <lineage>
        <taxon>Bacteria</taxon>
        <taxon>Bacillati</taxon>
        <taxon>Bacillota</taxon>
        <taxon>Bacilli</taxon>
        <taxon>Lactobacillales</taxon>
        <taxon>Lactobacillaceae</taxon>
        <taxon>Pediococcus</taxon>
    </lineage>
</organism>